<evidence type="ECO:0008006" key="4">
    <source>
        <dbReference type="Google" id="ProtNLM"/>
    </source>
</evidence>
<accession>A0ABW4DUH6</accession>
<proteinExistence type="predicted"/>
<evidence type="ECO:0000313" key="3">
    <source>
        <dbReference type="Proteomes" id="UP001597302"/>
    </source>
</evidence>
<keyword evidence="3" id="KW-1185">Reference proteome</keyword>
<organism evidence="2 3">
    <name type="scientific">Paracoccus nototheniae</name>
    <dbReference type="NCBI Taxonomy" id="2489002"/>
    <lineage>
        <taxon>Bacteria</taxon>
        <taxon>Pseudomonadati</taxon>
        <taxon>Pseudomonadota</taxon>
        <taxon>Alphaproteobacteria</taxon>
        <taxon>Rhodobacterales</taxon>
        <taxon>Paracoccaceae</taxon>
        <taxon>Paracoccus</taxon>
    </lineage>
</organism>
<reference evidence="3" key="1">
    <citation type="journal article" date="2019" name="Int. J. Syst. Evol. Microbiol.">
        <title>The Global Catalogue of Microorganisms (GCM) 10K type strain sequencing project: providing services to taxonomists for standard genome sequencing and annotation.</title>
        <authorList>
            <consortium name="The Broad Institute Genomics Platform"/>
            <consortium name="The Broad Institute Genome Sequencing Center for Infectious Disease"/>
            <person name="Wu L."/>
            <person name="Ma J."/>
        </authorList>
    </citation>
    <scope>NUCLEOTIDE SEQUENCE [LARGE SCALE GENOMIC DNA]</scope>
    <source>
        <strain evidence="3">CCM 8875</strain>
    </source>
</reference>
<comment type="caution">
    <text evidence="2">The sequence shown here is derived from an EMBL/GenBank/DDBJ whole genome shotgun (WGS) entry which is preliminary data.</text>
</comment>
<keyword evidence="1" id="KW-0732">Signal</keyword>
<evidence type="ECO:0000313" key="2">
    <source>
        <dbReference type="EMBL" id="MFD1480293.1"/>
    </source>
</evidence>
<dbReference type="Proteomes" id="UP001597302">
    <property type="component" value="Unassembled WGS sequence"/>
</dbReference>
<evidence type="ECO:0000256" key="1">
    <source>
        <dbReference type="SAM" id="SignalP"/>
    </source>
</evidence>
<name>A0ABW4DUH6_9RHOB</name>
<gene>
    <name evidence="2" type="ORF">ACFQ5P_03175</name>
</gene>
<feature type="chain" id="PRO_5045615378" description="Alkaline proteinase inhibitor/ Outer membrane lipoprotein Omp19 domain-containing protein" evidence="1">
    <location>
        <begin position="27"/>
        <end position="141"/>
    </location>
</feature>
<dbReference type="RefSeq" id="WP_131573018.1">
    <property type="nucleotide sequence ID" value="NZ_CBCSAJ010000012.1"/>
</dbReference>
<feature type="signal peptide" evidence="1">
    <location>
        <begin position="1"/>
        <end position="26"/>
    </location>
</feature>
<sequence length="141" mass="14760">MTRTDRIVRLGIAGSVALLSAMPALAASPSDPTVQVWSAMRGTEPAALLASIDSLPVSELAIDDQPYCAADGEIAATLEQDFNEHPVDLDNASGTELWGSDLMGTWTLVAPREDDTSCIIASGIGFTTDKTAEAFYTIAGL</sequence>
<dbReference type="EMBL" id="JBHTOQ010000003">
    <property type="protein sequence ID" value="MFD1480293.1"/>
    <property type="molecule type" value="Genomic_DNA"/>
</dbReference>
<protein>
    <recommendedName>
        <fullName evidence="4">Alkaline proteinase inhibitor/ Outer membrane lipoprotein Omp19 domain-containing protein</fullName>
    </recommendedName>
</protein>